<gene>
    <name evidence="2" type="ORF">LX16_0801</name>
</gene>
<sequence length="281" mass="30443">MSDEGFDWAAEAAHLASGAHGDADFYRLMARELLRDGDRLAVDFGCGGAGMAVALHTEATRRDLTTRIAGVDAHAEVFARAAQEHPAITFAVASFEDDATRIREQAGGAPDLIWARGALHHADDEQAALRTLAAVLAEDGVLAVAEGGTTVANLPAYLGVGEPGIQHRLAAAKHENYRRRMADASPMPYGWPIGLRNAGLVDIHTRNVLFDKPAPLEGADLDHVLRGLAKQVEWSEEFIEPADLAVWRRLLDPDDEVWLGHREDLFYLAAESVHIGRKPAV</sequence>
<dbReference type="Proteomes" id="UP000321617">
    <property type="component" value="Unassembled WGS sequence"/>
</dbReference>
<dbReference type="Pfam" id="PF08242">
    <property type="entry name" value="Methyltransf_12"/>
    <property type="match status" value="1"/>
</dbReference>
<evidence type="ECO:0000313" key="3">
    <source>
        <dbReference type="Proteomes" id="UP000321617"/>
    </source>
</evidence>
<protein>
    <submittedName>
        <fullName evidence="2">2-polyprenyl-3-methyl-5-hydroxy-6-metoxy-1, 4-benzoquinol methylase</fullName>
    </submittedName>
</protein>
<dbReference type="SUPFAM" id="SSF53335">
    <property type="entry name" value="S-adenosyl-L-methionine-dependent methyltransferases"/>
    <property type="match status" value="1"/>
</dbReference>
<organism evidence="2 3">
    <name type="scientific">Stackebrandtia albiflava</name>
    <dbReference type="NCBI Taxonomy" id="406432"/>
    <lineage>
        <taxon>Bacteria</taxon>
        <taxon>Bacillati</taxon>
        <taxon>Actinomycetota</taxon>
        <taxon>Actinomycetes</taxon>
        <taxon>Glycomycetales</taxon>
        <taxon>Glycomycetaceae</taxon>
        <taxon>Stackebrandtia</taxon>
    </lineage>
</organism>
<dbReference type="GO" id="GO:0032259">
    <property type="term" value="P:methylation"/>
    <property type="evidence" value="ECO:0007669"/>
    <property type="project" value="UniProtKB-KW"/>
</dbReference>
<dbReference type="EMBL" id="VLLL01000005">
    <property type="protein sequence ID" value="TWJ15103.1"/>
    <property type="molecule type" value="Genomic_DNA"/>
</dbReference>
<dbReference type="Gene3D" id="3.40.50.150">
    <property type="entry name" value="Vaccinia Virus protein VP39"/>
    <property type="match status" value="1"/>
</dbReference>
<dbReference type="RefSeq" id="WP_158645468.1">
    <property type="nucleotide sequence ID" value="NZ_BAABIJ010000001.1"/>
</dbReference>
<dbReference type="AlphaFoldDB" id="A0A562VB64"/>
<evidence type="ECO:0000313" key="2">
    <source>
        <dbReference type="EMBL" id="TWJ15103.1"/>
    </source>
</evidence>
<comment type="caution">
    <text evidence="2">The sequence shown here is derived from an EMBL/GenBank/DDBJ whole genome shotgun (WGS) entry which is preliminary data.</text>
</comment>
<dbReference type="InterPro" id="IPR029063">
    <property type="entry name" value="SAM-dependent_MTases_sf"/>
</dbReference>
<name>A0A562VB64_9ACTN</name>
<feature type="domain" description="Methyltransferase type 12" evidence="1">
    <location>
        <begin position="42"/>
        <end position="142"/>
    </location>
</feature>
<dbReference type="OrthoDB" id="3382693at2"/>
<dbReference type="GO" id="GO:0008168">
    <property type="term" value="F:methyltransferase activity"/>
    <property type="evidence" value="ECO:0007669"/>
    <property type="project" value="UniProtKB-KW"/>
</dbReference>
<keyword evidence="3" id="KW-1185">Reference proteome</keyword>
<dbReference type="InterPro" id="IPR013217">
    <property type="entry name" value="Methyltransf_12"/>
</dbReference>
<evidence type="ECO:0000259" key="1">
    <source>
        <dbReference type="Pfam" id="PF08242"/>
    </source>
</evidence>
<dbReference type="CDD" id="cd02440">
    <property type="entry name" value="AdoMet_MTases"/>
    <property type="match status" value="1"/>
</dbReference>
<keyword evidence="2" id="KW-0489">Methyltransferase</keyword>
<accession>A0A562VB64</accession>
<keyword evidence="2" id="KW-0808">Transferase</keyword>
<proteinExistence type="predicted"/>
<reference evidence="2 3" key="1">
    <citation type="journal article" date="2013" name="Stand. Genomic Sci.">
        <title>Genomic Encyclopedia of Type Strains, Phase I: The one thousand microbial genomes (KMG-I) project.</title>
        <authorList>
            <person name="Kyrpides N.C."/>
            <person name="Woyke T."/>
            <person name="Eisen J.A."/>
            <person name="Garrity G."/>
            <person name="Lilburn T.G."/>
            <person name="Beck B.J."/>
            <person name="Whitman W.B."/>
            <person name="Hugenholtz P."/>
            <person name="Klenk H.P."/>
        </authorList>
    </citation>
    <scope>NUCLEOTIDE SEQUENCE [LARGE SCALE GENOMIC DNA]</scope>
    <source>
        <strain evidence="2 3">DSM 45044</strain>
    </source>
</reference>